<evidence type="ECO:0000313" key="1">
    <source>
        <dbReference type="EMBL" id="KAF5778080.1"/>
    </source>
</evidence>
<evidence type="ECO:0000313" key="2">
    <source>
        <dbReference type="EMBL" id="OTG05159.1"/>
    </source>
</evidence>
<keyword evidence="3" id="KW-1185">Reference proteome</keyword>
<gene>
    <name evidence="2" type="ORF">HannXRQ_Chr12g0370501</name>
    <name evidence="1" type="ORF">HanXRQr2_Chr12g0543291</name>
</gene>
<dbReference type="Proteomes" id="UP000215914">
    <property type="component" value="Chromosome 12"/>
</dbReference>
<dbReference type="EMBL" id="CM007901">
    <property type="protein sequence ID" value="OTG05159.1"/>
    <property type="molecule type" value="Genomic_DNA"/>
</dbReference>
<proteinExistence type="predicted"/>
<sequence>MAFKCHDHFLCPFTCNRNQDACEIYSKESGDFGSRAYDKDASKFSRRKALTNFEPNSCDGKLSPGTENEG</sequence>
<dbReference type="AlphaFoldDB" id="A0A251T2Y0"/>
<name>A0A251T2Y0_HELAN</name>
<accession>A0A251T2Y0</accession>
<organism evidence="2 3">
    <name type="scientific">Helianthus annuus</name>
    <name type="common">Common sunflower</name>
    <dbReference type="NCBI Taxonomy" id="4232"/>
    <lineage>
        <taxon>Eukaryota</taxon>
        <taxon>Viridiplantae</taxon>
        <taxon>Streptophyta</taxon>
        <taxon>Embryophyta</taxon>
        <taxon>Tracheophyta</taxon>
        <taxon>Spermatophyta</taxon>
        <taxon>Magnoliopsida</taxon>
        <taxon>eudicotyledons</taxon>
        <taxon>Gunneridae</taxon>
        <taxon>Pentapetalae</taxon>
        <taxon>asterids</taxon>
        <taxon>campanulids</taxon>
        <taxon>Asterales</taxon>
        <taxon>Asteraceae</taxon>
        <taxon>Asteroideae</taxon>
        <taxon>Heliantheae alliance</taxon>
        <taxon>Heliantheae</taxon>
        <taxon>Helianthus</taxon>
    </lineage>
</organism>
<reference evidence="2" key="2">
    <citation type="submission" date="2017-02" db="EMBL/GenBank/DDBJ databases">
        <title>Sunflower complete genome.</title>
        <authorList>
            <person name="Langlade N."/>
            <person name="Munos S."/>
        </authorList>
    </citation>
    <scope>NUCLEOTIDE SEQUENCE [LARGE SCALE GENOMIC DNA]</scope>
    <source>
        <tissue evidence="2">Leaves</tissue>
    </source>
</reference>
<protein>
    <submittedName>
        <fullName evidence="2">Uncharacterized protein</fullName>
    </submittedName>
</protein>
<reference evidence="1 3" key="1">
    <citation type="journal article" date="2017" name="Nature">
        <title>The sunflower genome provides insights into oil metabolism, flowering and Asterid evolution.</title>
        <authorList>
            <person name="Badouin H."/>
            <person name="Gouzy J."/>
            <person name="Grassa C.J."/>
            <person name="Murat F."/>
            <person name="Staton S.E."/>
            <person name="Cottret L."/>
            <person name="Lelandais-Briere C."/>
            <person name="Owens G.L."/>
            <person name="Carrere S."/>
            <person name="Mayjonade B."/>
            <person name="Legrand L."/>
            <person name="Gill N."/>
            <person name="Kane N.C."/>
            <person name="Bowers J.E."/>
            <person name="Hubner S."/>
            <person name="Bellec A."/>
            <person name="Berard A."/>
            <person name="Berges H."/>
            <person name="Blanchet N."/>
            <person name="Boniface M.C."/>
            <person name="Brunel D."/>
            <person name="Catrice O."/>
            <person name="Chaidir N."/>
            <person name="Claudel C."/>
            <person name="Donnadieu C."/>
            <person name="Faraut T."/>
            <person name="Fievet G."/>
            <person name="Helmstetter N."/>
            <person name="King M."/>
            <person name="Knapp S.J."/>
            <person name="Lai Z."/>
            <person name="Le Paslier M.C."/>
            <person name="Lippi Y."/>
            <person name="Lorenzon L."/>
            <person name="Mandel J.R."/>
            <person name="Marage G."/>
            <person name="Marchand G."/>
            <person name="Marquand E."/>
            <person name="Bret-Mestries E."/>
            <person name="Morien E."/>
            <person name="Nambeesan S."/>
            <person name="Nguyen T."/>
            <person name="Pegot-Espagnet P."/>
            <person name="Pouilly N."/>
            <person name="Raftis F."/>
            <person name="Sallet E."/>
            <person name="Schiex T."/>
            <person name="Thomas J."/>
            <person name="Vandecasteele C."/>
            <person name="Vares D."/>
            <person name="Vear F."/>
            <person name="Vautrin S."/>
            <person name="Crespi M."/>
            <person name="Mangin B."/>
            <person name="Burke J.M."/>
            <person name="Salse J."/>
            <person name="Munos S."/>
            <person name="Vincourt P."/>
            <person name="Rieseberg L.H."/>
            <person name="Langlade N.B."/>
        </authorList>
    </citation>
    <scope>NUCLEOTIDE SEQUENCE [LARGE SCALE GENOMIC DNA]</scope>
    <source>
        <strain evidence="3">cv. SF193</strain>
        <tissue evidence="1">Leaves</tissue>
    </source>
</reference>
<reference evidence="1" key="3">
    <citation type="submission" date="2020-06" db="EMBL/GenBank/DDBJ databases">
        <title>Helianthus annuus Genome sequencing and assembly Release 2.</title>
        <authorList>
            <person name="Gouzy J."/>
            <person name="Langlade N."/>
            <person name="Munos S."/>
        </authorList>
    </citation>
    <scope>NUCLEOTIDE SEQUENCE</scope>
    <source>
        <tissue evidence="1">Leaves</tissue>
    </source>
</reference>
<evidence type="ECO:0000313" key="3">
    <source>
        <dbReference type="Proteomes" id="UP000215914"/>
    </source>
</evidence>
<dbReference type="InParanoid" id="A0A251T2Y0"/>
<dbReference type="Gramene" id="mRNA:HanXRQr2_Chr12g0543291">
    <property type="protein sequence ID" value="mRNA:HanXRQr2_Chr12g0543291"/>
    <property type="gene ID" value="HanXRQr2_Chr12g0543291"/>
</dbReference>
<dbReference type="EMBL" id="MNCJ02000327">
    <property type="protein sequence ID" value="KAF5778080.1"/>
    <property type="molecule type" value="Genomic_DNA"/>
</dbReference>